<organism evidence="3 4">
    <name type="scientific">Sinanodonta woodiana</name>
    <name type="common">Chinese pond mussel</name>
    <name type="synonym">Anodonta woodiana</name>
    <dbReference type="NCBI Taxonomy" id="1069815"/>
    <lineage>
        <taxon>Eukaryota</taxon>
        <taxon>Metazoa</taxon>
        <taxon>Spiralia</taxon>
        <taxon>Lophotrochozoa</taxon>
        <taxon>Mollusca</taxon>
        <taxon>Bivalvia</taxon>
        <taxon>Autobranchia</taxon>
        <taxon>Heteroconchia</taxon>
        <taxon>Palaeoheterodonta</taxon>
        <taxon>Unionida</taxon>
        <taxon>Unionoidea</taxon>
        <taxon>Unionidae</taxon>
        <taxon>Unioninae</taxon>
        <taxon>Sinanodonta</taxon>
    </lineage>
</organism>
<protein>
    <submittedName>
        <fullName evidence="3">Uncharacterized protein</fullName>
    </submittedName>
</protein>
<name>A0ABD3THP9_SINWO</name>
<keyword evidence="4" id="KW-1185">Reference proteome</keyword>
<keyword evidence="1" id="KW-0812">Transmembrane</keyword>
<dbReference type="AlphaFoldDB" id="A0ABD3THP9"/>
<evidence type="ECO:0000313" key="4">
    <source>
        <dbReference type="Proteomes" id="UP001634394"/>
    </source>
</evidence>
<dbReference type="EMBL" id="JBJQND010000018">
    <property type="protein sequence ID" value="KAL3836569.1"/>
    <property type="molecule type" value="Genomic_DNA"/>
</dbReference>
<dbReference type="Proteomes" id="UP001634394">
    <property type="component" value="Unassembled WGS sequence"/>
</dbReference>
<keyword evidence="1" id="KW-1133">Transmembrane helix</keyword>
<comment type="caution">
    <text evidence="3">The sequence shown here is derived from an EMBL/GenBank/DDBJ whole genome shotgun (WGS) entry which is preliminary data.</text>
</comment>
<feature type="transmembrane region" description="Helical" evidence="1">
    <location>
        <begin position="260"/>
        <end position="284"/>
    </location>
</feature>
<evidence type="ECO:0000313" key="3">
    <source>
        <dbReference type="EMBL" id="KAL3836569.1"/>
    </source>
</evidence>
<dbReference type="InterPro" id="IPR016187">
    <property type="entry name" value="CTDL_fold"/>
</dbReference>
<reference evidence="3 4" key="1">
    <citation type="submission" date="2024-11" db="EMBL/GenBank/DDBJ databases">
        <title>Chromosome-level genome assembly of the freshwater bivalve Anodonta woodiana.</title>
        <authorList>
            <person name="Chen X."/>
        </authorList>
    </citation>
    <scope>NUCLEOTIDE SEQUENCE [LARGE SCALE GENOMIC DNA]</scope>
    <source>
        <strain evidence="3">MN2024</strain>
        <tissue evidence="3">Gills</tissue>
    </source>
</reference>
<accession>A0ABD3THP9</accession>
<gene>
    <name evidence="3" type="ORF">ACJMK2_021992</name>
</gene>
<evidence type="ECO:0000256" key="2">
    <source>
        <dbReference type="SAM" id="SignalP"/>
    </source>
</evidence>
<sequence>METSNFVNFKVLLALLTVLLQFERAWMYNDRTIFNQGNETLFTRGPGKLSWTAAQESCGNMSSVLLPGLRDTGALELLHIGEFAWIDGKEYTFCFPKTDANETKEKCKYVTTKKEDTRENRTFICDSEDGYKAHDYRVPYADAINTCMKDKHSLFVVKDFVVPIVLPLNTTSWIGVYSDSSINSSLNPGQTVIPVCIGIMKLDHDTFEFGTTSCDENHTFICDASGLDTALTLTIRDEMMTQLGVMKARESSNAPRGSNLLLILTGPICGVLLVVIVIVIVIYWKRKLNTNLPYLSKYRPKSCVGQRIYTEQNSCEPSVPFTPQNPVPEIQDREMPRGDHAMELVKELKKKPLPFNSIKIKNNSQNQSYNRGNKTADLAYYKNELSLASSQNPEDDNNSFDSQHLPEGSETYLFSAQEDYTTPNYQAEAGQEGGRINVMYTDDEDEYANYRTSEMPLEYDVTKLDSN</sequence>
<feature type="signal peptide" evidence="2">
    <location>
        <begin position="1"/>
        <end position="27"/>
    </location>
</feature>
<keyword evidence="1" id="KW-0472">Membrane</keyword>
<feature type="chain" id="PRO_5044823183" evidence="2">
    <location>
        <begin position="28"/>
        <end position="467"/>
    </location>
</feature>
<keyword evidence="2" id="KW-0732">Signal</keyword>
<proteinExistence type="predicted"/>
<evidence type="ECO:0000256" key="1">
    <source>
        <dbReference type="SAM" id="Phobius"/>
    </source>
</evidence>
<dbReference type="SUPFAM" id="SSF56436">
    <property type="entry name" value="C-type lectin-like"/>
    <property type="match status" value="1"/>
</dbReference>